<keyword evidence="2" id="KW-0413">Isomerase</keyword>
<sequence length="256" mass="28385">MDTQVYDVFCSEQAQGNPCGVVFLSHWLSDSEMLSIAQSVAQPVTSFLSHIDNCWRIRWFSLTSEINLCGHGSMGAGAALIARLKQRSVKLHSDYGDITIVKHGCQYQMALPSWEGKPVPTSLDLSLLNLELSGVQAVDVFTTRDLVVVLESVQQVKRYHPDFTCLKQIRDFHAVMVTAQRGPNDYVLRYFAPKIGIDEDIATGSAQCTLAPYWFKKLDVDSLNASQLSEKGGFFQIAKLSADTIVISASVHLRVQ</sequence>
<evidence type="ECO:0000256" key="1">
    <source>
        <dbReference type="ARBA" id="ARBA00008270"/>
    </source>
</evidence>
<accession>A0ABW7JDP3</accession>
<keyword evidence="4" id="KW-1185">Reference proteome</keyword>
<proteinExistence type="inferred from homology"/>
<name>A0ABW7JDP3_9VIBR</name>
<evidence type="ECO:0000313" key="4">
    <source>
        <dbReference type="Proteomes" id="UP001607221"/>
    </source>
</evidence>
<reference evidence="3 4" key="1">
    <citation type="submission" date="2024-10" db="EMBL/GenBank/DDBJ databases">
        <authorList>
            <person name="Yibar A."/>
            <person name="Saticioglu I.B."/>
            <person name="Duman M."/>
            <person name="Ajmi N."/>
            <person name="Gurler F."/>
            <person name="Ay H."/>
            <person name="Onuk E."/>
            <person name="Guler S."/>
            <person name="Romalde J.L."/>
        </authorList>
    </citation>
    <scope>NUCLEOTIDE SEQUENCE [LARGE SCALE GENOMIC DNA]</scope>
    <source>
        <strain evidence="3 4">1-TCBS-A</strain>
    </source>
</reference>
<evidence type="ECO:0000256" key="2">
    <source>
        <dbReference type="ARBA" id="ARBA00023235"/>
    </source>
</evidence>
<dbReference type="Gene3D" id="3.10.310.10">
    <property type="entry name" value="Diaminopimelate Epimerase, Chain A, domain 1"/>
    <property type="match status" value="2"/>
</dbReference>
<organism evidence="3 4">
    <name type="scientific">Vibrio jasicida</name>
    <dbReference type="NCBI Taxonomy" id="766224"/>
    <lineage>
        <taxon>Bacteria</taxon>
        <taxon>Pseudomonadati</taxon>
        <taxon>Pseudomonadota</taxon>
        <taxon>Gammaproteobacteria</taxon>
        <taxon>Vibrionales</taxon>
        <taxon>Vibrionaceae</taxon>
        <taxon>Vibrio</taxon>
    </lineage>
</organism>
<dbReference type="Pfam" id="PF02567">
    <property type="entry name" value="PhzC-PhzF"/>
    <property type="match status" value="1"/>
</dbReference>
<protein>
    <submittedName>
        <fullName evidence="3">PhzF family phenazine biosynthesis protein</fullName>
    </submittedName>
</protein>
<dbReference type="PIRSF" id="PIRSF016184">
    <property type="entry name" value="PhzC_PhzF"/>
    <property type="match status" value="1"/>
</dbReference>
<dbReference type="InterPro" id="IPR003719">
    <property type="entry name" value="Phenazine_PhzF-like"/>
</dbReference>
<dbReference type="PANTHER" id="PTHR13774:SF17">
    <property type="entry name" value="PHENAZINE BIOSYNTHESIS-LIKE DOMAIN-CONTAINING PROTEIN"/>
    <property type="match status" value="1"/>
</dbReference>
<gene>
    <name evidence="3" type="ORF">ACGRHZ_24715</name>
</gene>
<comment type="similarity">
    <text evidence="1">Belongs to the PhzF family.</text>
</comment>
<dbReference type="RefSeq" id="WP_394633177.1">
    <property type="nucleotide sequence ID" value="NZ_JBIHSE010000002.1"/>
</dbReference>
<evidence type="ECO:0000313" key="3">
    <source>
        <dbReference type="EMBL" id="MFH0274475.1"/>
    </source>
</evidence>
<dbReference type="PANTHER" id="PTHR13774">
    <property type="entry name" value="PHENAZINE BIOSYNTHESIS PROTEIN"/>
    <property type="match status" value="1"/>
</dbReference>
<dbReference type="SUPFAM" id="SSF54506">
    <property type="entry name" value="Diaminopimelate epimerase-like"/>
    <property type="match status" value="1"/>
</dbReference>
<dbReference type="EMBL" id="JBIHSE010000002">
    <property type="protein sequence ID" value="MFH0274475.1"/>
    <property type="molecule type" value="Genomic_DNA"/>
</dbReference>
<dbReference type="NCBIfam" id="TIGR00654">
    <property type="entry name" value="PhzF_family"/>
    <property type="match status" value="1"/>
</dbReference>
<dbReference type="Proteomes" id="UP001607221">
    <property type="component" value="Unassembled WGS sequence"/>
</dbReference>
<comment type="caution">
    <text evidence="3">The sequence shown here is derived from an EMBL/GenBank/DDBJ whole genome shotgun (WGS) entry which is preliminary data.</text>
</comment>